<dbReference type="Pfam" id="PF18035">
    <property type="entry name" value="Bap31_Bap29_C"/>
    <property type="match status" value="1"/>
</dbReference>
<dbReference type="Gene3D" id="1.20.5.110">
    <property type="match status" value="1"/>
</dbReference>
<keyword evidence="10 11" id="KW-0472">Membrane</keyword>
<dbReference type="InterPro" id="IPR041672">
    <property type="entry name" value="Bap31/Bap29_C"/>
</dbReference>
<keyword evidence="9 12" id="KW-0175">Coiled coil</keyword>
<name>A0AAV7JSF3_9METZ</name>
<keyword evidence="16" id="KW-1185">Reference proteome</keyword>
<keyword evidence="5 11" id="KW-0256">Endoplasmic reticulum</keyword>
<evidence type="ECO:0000313" key="15">
    <source>
        <dbReference type="EMBL" id="KAI6651631.1"/>
    </source>
</evidence>
<evidence type="ECO:0000256" key="12">
    <source>
        <dbReference type="SAM" id="Coils"/>
    </source>
</evidence>
<dbReference type="GO" id="GO:0006888">
    <property type="term" value="P:endoplasmic reticulum to Golgi vesicle-mediated transport"/>
    <property type="evidence" value="ECO:0007669"/>
    <property type="project" value="UniProtKB-UniRule"/>
</dbReference>
<feature type="coiled-coil region" evidence="12">
    <location>
        <begin position="159"/>
        <end position="207"/>
    </location>
</feature>
<gene>
    <name evidence="15" type="ORF">LOD99_4882</name>
</gene>
<evidence type="ECO:0000259" key="14">
    <source>
        <dbReference type="Pfam" id="PF18035"/>
    </source>
</evidence>
<evidence type="ECO:0000256" key="10">
    <source>
        <dbReference type="ARBA" id="ARBA00023136"/>
    </source>
</evidence>
<comment type="caution">
    <text evidence="15">The sequence shown here is derived from an EMBL/GenBank/DDBJ whole genome shotgun (WGS) entry which is preliminary data.</text>
</comment>
<evidence type="ECO:0000256" key="11">
    <source>
        <dbReference type="RuleBase" id="RU367026"/>
    </source>
</evidence>
<feature type="transmembrane region" description="Helical" evidence="11">
    <location>
        <begin position="55"/>
        <end position="73"/>
    </location>
</feature>
<comment type="subcellular location">
    <subcellularLocation>
        <location evidence="1 11">Endoplasmic reticulum membrane</location>
        <topology evidence="1 11">Multi-pass membrane protein</topology>
    </subcellularLocation>
</comment>
<dbReference type="GO" id="GO:0005789">
    <property type="term" value="C:endoplasmic reticulum membrane"/>
    <property type="evidence" value="ECO:0007669"/>
    <property type="project" value="UniProtKB-SubCell"/>
</dbReference>
<sequence>MSIQWTLTAGFLYCEVIIVIILTLPILSARTWYWIFKMRVFYLFDSWRNFTFGSLFVYLSIMCVDSVLSMFRAMDEKGSSVSTVPGSEAMINSKLFRAQRNLYISGFAILLALVIRHYILLLSTQAQLQKNLSTLQKQAQNAARFQAQQQQAPDNTEEVDRLKDIIRQREKELEELNIKLDQKNLELQAMKRQAEGVSREFERVADQAQSMQRALDSVSNKKDD</sequence>
<evidence type="ECO:0000256" key="2">
    <source>
        <dbReference type="ARBA" id="ARBA00007956"/>
    </source>
</evidence>
<evidence type="ECO:0000256" key="7">
    <source>
        <dbReference type="ARBA" id="ARBA00022927"/>
    </source>
</evidence>
<feature type="transmembrane region" description="Helical" evidence="11">
    <location>
        <begin position="102"/>
        <end position="121"/>
    </location>
</feature>
<evidence type="ECO:0000259" key="13">
    <source>
        <dbReference type="Pfam" id="PF05529"/>
    </source>
</evidence>
<dbReference type="InterPro" id="IPR040463">
    <property type="entry name" value="BAP29/BAP31_N"/>
</dbReference>
<dbReference type="EMBL" id="JAKMXF010000302">
    <property type="protein sequence ID" value="KAI6651631.1"/>
    <property type="molecule type" value="Genomic_DNA"/>
</dbReference>
<feature type="transmembrane region" description="Helical" evidence="11">
    <location>
        <begin position="12"/>
        <end position="35"/>
    </location>
</feature>
<dbReference type="Pfam" id="PF05529">
    <property type="entry name" value="Bap31"/>
    <property type="match status" value="1"/>
</dbReference>
<feature type="domain" description="Bap31/Bap29 cytoplasmic coiled-coil" evidence="14">
    <location>
        <begin position="171"/>
        <end position="224"/>
    </location>
</feature>
<evidence type="ECO:0000256" key="1">
    <source>
        <dbReference type="ARBA" id="ARBA00004477"/>
    </source>
</evidence>
<evidence type="ECO:0000256" key="6">
    <source>
        <dbReference type="ARBA" id="ARBA00022892"/>
    </source>
</evidence>
<keyword evidence="3 11" id="KW-0813">Transport</keyword>
<evidence type="ECO:0000256" key="8">
    <source>
        <dbReference type="ARBA" id="ARBA00022989"/>
    </source>
</evidence>
<evidence type="ECO:0000313" key="16">
    <source>
        <dbReference type="Proteomes" id="UP001165289"/>
    </source>
</evidence>
<evidence type="ECO:0000256" key="3">
    <source>
        <dbReference type="ARBA" id="ARBA00022448"/>
    </source>
</evidence>
<dbReference type="InterPro" id="IPR008417">
    <property type="entry name" value="BAP29/BAP31"/>
</dbReference>
<accession>A0AAV7JSF3</accession>
<protein>
    <recommendedName>
        <fullName evidence="11">Endoplasmic reticulum transmembrane protein</fullName>
    </recommendedName>
</protein>
<comment type="similarity">
    <text evidence="2 11">Belongs to the BCAP29/BCAP31 family.</text>
</comment>
<keyword evidence="4 11" id="KW-0812">Transmembrane</keyword>
<dbReference type="Proteomes" id="UP001165289">
    <property type="component" value="Unassembled WGS sequence"/>
</dbReference>
<evidence type="ECO:0000256" key="4">
    <source>
        <dbReference type="ARBA" id="ARBA00022692"/>
    </source>
</evidence>
<keyword evidence="7 11" id="KW-0653">Protein transport</keyword>
<dbReference type="GO" id="GO:0070973">
    <property type="term" value="P:protein localization to endoplasmic reticulum exit site"/>
    <property type="evidence" value="ECO:0007669"/>
    <property type="project" value="UniProtKB-UniRule"/>
</dbReference>
<keyword evidence="6 11" id="KW-0931">ER-Golgi transport</keyword>
<feature type="domain" description="BAP29/BAP31 transmembrane" evidence="13">
    <location>
        <begin position="1"/>
        <end position="133"/>
    </location>
</feature>
<dbReference type="PANTHER" id="PTHR12701">
    <property type="entry name" value="BCR-ASSOCIATED PROTEIN, BAP"/>
    <property type="match status" value="1"/>
</dbReference>
<evidence type="ECO:0000256" key="9">
    <source>
        <dbReference type="ARBA" id="ARBA00023054"/>
    </source>
</evidence>
<dbReference type="GO" id="GO:0006886">
    <property type="term" value="P:intracellular protein transport"/>
    <property type="evidence" value="ECO:0007669"/>
    <property type="project" value="UniProtKB-UniRule"/>
</dbReference>
<dbReference type="AlphaFoldDB" id="A0AAV7JSF3"/>
<dbReference type="PANTHER" id="PTHR12701:SF20">
    <property type="entry name" value="ENDOPLASMIC RETICULUM TRANSMEMBRANE PROTEIN"/>
    <property type="match status" value="1"/>
</dbReference>
<evidence type="ECO:0000256" key="5">
    <source>
        <dbReference type="ARBA" id="ARBA00022824"/>
    </source>
</evidence>
<proteinExistence type="inferred from homology"/>
<reference evidence="15 16" key="1">
    <citation type="journal article" date="2023" name="BMC Biol.">
        <title>The compact genome of the sponge Oopsacas minuta (Hexactinellida) is lacking key metazoan core genes.</title>
        <authorList>
            <person name="Santini S."/>
            <person name="Schenkelaars Q."/>
            <person name="Jourda C."/>
            <person name="Duchesne M."/>
            <person name="Belahbib H."/>
            <person name="Rocher C."/>
            <person name="Selva M."/>
            <person name="Riesgo A."/>
            <person name="Vervoort M."/>
            <person name="Leys S.P."/>
            <person name="Kodjabachian L."/>
            <person name="Le Bivic A."/>
            <person name="Borchiellini C."/>
            <person name="Claverie J.M."/>
            <person name="Renard E."/>
        </authorList>
    </citation>
    <scope>NUCLEOTIDE SEQUENCE [LARGE SCALE GENOMIC DNA]</scope>
    <source>
        <strain evidence="15">SPO-2</strain>
    </source>
</reference>
<keyword evidence="8 11" id="KW-1133">Transmembrane helix</keyword>
<organism evidence="15 16">
    <name type="scientific">Oopsacas minuta</name>
    <dbReference type="NCBI Taxonomy" id="111878"/>
    <lineage>
        <taxon>Eukaryota</taxon>
        <taxon>Metazoa</taxon>
        <taxon>Porifera</taxon>
        <taxon>Hexactinellida</taxon>
        <taxon>Hexasterophora</taxon>
        <taxon>Lyssacinosida</taxon>
        <taxon>Leucopsacidae</taxon>
        <taxon>Oopsacas</taxon>
    </lineage>
</organism>
<comment type="function">
    <text evidence="11">May play a role in anterograde transport of membrane proteins from the endoplasmic reticulum to the Golgi.</text>
</comment>